<reference evidence="1 2" key="1">
    <citation type="submission" date="2013-08" db="EMBL/GenBank/DDBJ databases">
        <title>draft genome of Halomonas huanghegensis, strain BJGMM-B45T.</title>
        <authorList>
            <person name="Miao C."/>
            <person name="Wan Y."/>
            <person name="Jin W."/>
        </authorList>
    </citation>
    <scope>NUCLEOTIDE SEQUENCE [LARGE SCALE GENOMIC DNA]</scope>
    <source>
        <strain evidence="1 2">BJGMM-B45</strain>
    </source>
</reference>
<organism evidence="1 2">
    <name type="scientific">Halomonas huangheensis</name>
    <dbReference type="NCBI Taxonomy" id="1178482"/>
    <lineage>
        <taxon>Bacteria</taxon>
        <taxon>Pseudomonadati</taxon>
        <taxon>Pseudomonadota</taxon>
        <taxon>Gammaproteobacteria</taxon>
        <taxon>Oceanospirillales</taxon>
        <taxon>Halomonadaceae</taxon>
        <taxon>Halomonas</taxon>
    </lineage>
</organism>
<accession>W1N820</accession>
<dbReference type="AlphaFoldDB" id="W1N820"/>
<evidence type="ECO:0000313" key="1">
    <source>
        <dbReference type="EMBL" id="ERL51659.1"/>
    </source>
</evidence>
<evidence type="ECO:0000313" key="2">
    <source>
        <dbReference type="Proteomes" id="UP000019113"/>
    </source>
</evidence>
<keyword evidence="2" id="KW-1185">Reference proteome</keyword>
<sequence length="48" mass="5335">MMPLEYGKTPHRQAEESLCSAMAESQISVRKMDYSCSKMVEPSALLIG</sequence>
<name>W1N820_9GAMM</name>
<protein>
    <submittedName>
        <fullName evidence="1">Uncharacterized protein</fullName>
    </submittedName>
</protein>
<comment type="caution">
    <text evidence="1">The sequence shown here is derived from an EMBL/GenBank/DDBJ whole genome shotgun (WGS) entry which is preliminary data.</text>
</comment>
<proteinExistence type="predicted"/>
<gene>
    <name evidence="1" type="ORF">BJB45_12785</name>
</gene>
<dbReference type="EMBL" id="AVBC01000021">
    <property type="protein sequence ID" value="ERL51659.1"/>
    <property type="molecule type" value="Genomic_DNA"/>
</dbReference>
<dbReference type="Proteomes" id="UP000019113">
    <property type="component" value="Unassembled WGS sequence"/>
</dbReference>